<reference evidence="4" key="1">
    <citation type="submission" date="2020-11" db="EMBL/GenBank/DDBJ databases">
        <title>Azospira restricta DSM 18626 genome sequence.</title>
        <authorList>
            <person name="Moe W.M."/>
        </authorList>
    </citation>
    <scope>NUCLEOTIDE SEQUENCE</scope>
    <source>
        <strain evidence="4">DSM 18626</strain>
    </source>
</reference>
<proteinExistence type="predicted"/>
<dbReference type="GO" id="GO:0043709">
    <property type="term" value="P:cell adhesion involved in single-species biofilm formation"/>
    <property type="evidence" value="ECO:0007669"/>
    <property type="project" value="TreeGrafter"/>
</dbReference>
<dbReference type="InterPro" id="IPR029787">
    <property type="entry name" value="Nucleotide_cyclase"/>
</dbReference>
<sequence>MSAQQPYGDNAAPADPRAVRFVVLMTVVFLAFLWSFVSYWAISSRQETVAHTEQVLRRLDSAVEEQTRRLFKMVEIFLGVAGQWIADNPQADPRRDPRFLRLIENFRERTGNAIEIQLAAEDGTLTALGSSVPPVVEALADKDFFRAAIGGDERHFHIGAPQATGPNGLWQIPVAHRLQPRSRDSAALVAAIRLSALLALYEEARMRPNGAIVLLRRDGILLARAPHDERLIGKSVAGGPLYREFLPRGERGFARIGRTAIDGMDRFVSYSVLGDLPLVMAVSAATDDVMESWRRQMLIIVLLASGVSVASLLAARRLARVLNELSARNAELQHLATTDLMTGVHNRHHFLSLLYHEFARGRRHWVPLSLMVLDLDFFKQINDGYGHAAGDEALRAFARAAKGCLREMDAVGRLGGEEFAILLPNTQVAHAEAVAERIRAAVARIAIETEQGTVRFTTSIGVTQTIAEDESVDAVLARADAALYNAKAAGRNRVMARLAGELHSRF</sequence>
<evidence type="ECO:0000313" key="5">
    <source>
        <dbReference type="Proteomes" id="UP000663444"/>
    </source>
</evidence>
<evidence type="ECO:0000259" key="3">
    <source>
        <dbReference type="PROSITE" id="PS50887"/>
    </source>
</evidence>
<dbReference type="InterPro" id="IPR050469">
    <property type="entry name" value="Diguanylate_Cyclase"/>
</dbReference>
<feature type="transmembrane region" description="Helical" evidence="2">
    <location>
        <begin position="20"/>
        <end position="42"/>
    </location>
</feature>
<name>A0A974SMH2_9RHOO</name>
<evidence type="ECO:0000313" key="4">
    <source>
        <dbReference type="EMBL" id="QRJ62214.1"/>
    </source>
</evidence>
<dbReference type="SUPFAM" id="SSF55073">
    <property type="entry name" value="Nucleotide cyclase"/>
    <property type="match status" value="1"/>
</dbReference>
<dbReference type="CDD" id="cd12915">
    <property type="entry name" value="PDC2_DGC_like"/>
    <property type="match status" value="1"/>
</dbReference>
<feature type="domain" description="GGDEF" evidence="3">
    <location>
        <begin position="366"/>
        <end position="499"/>
    </location>
</feature>
<keyword evidence="2" id="KW-0812">Transmembrane</keyword>
<dbReference type="CDD" id="cd01949">
    <property type="entry name" value="GGDEF"/>
    <property type="match status" value="1"/>
</dbReference>
<dbReference type="InterPro" id="IPR054327">
    <property type="entry name" value="His-kinase-like_sensor"/>
</dbReference>
<dbReference type="KEGG" id="ares:IWH25_10425"/>
<dbReference type="Pfam" id="PF00990">
    <property type="entry name" value="GGDEF"/>
    <property type="match status" value="1"/>
</dbReference>
<dbReference type="FunFam" id="3.30.70.270:FF:000001">
    <property type="entry name" value="Diguanylate cyclase domain protein"/>
    <property type="match status" value="1"/>
</dbReference>
<dbReference type="PANTHER" id="PTHR45138:SF24">
    <property type="entry name" value="DIGUANYLATE CYCLASE DGCC-RELATED"/>
    <property type="match status" value="1"/>
</dbReference>
<dbReference type="GO" id="GO:1902201">
    <property type="term" value="P:negative regulation of bacterial-type flagellum-dependent cell motility"/>
    <property type="evidence" value="ECO:0007669"/>
    <property type="project" value="TreeGrafter"/>
</dbReference>
<dbReference type="GO" id="GO:0005886">
    <property type="term" value="C:plasma membrane"/>
    <property type="evidence" value="ECO:0007669"/>
    <property type="project" value="TreeGrafter"/>
</dbReference>
<dbReference type="Gene3D" id="3.30.70.270">
    <property type="match status" value="1"/>
</dbReference>
<protein>
    <recommendedName>
        <fullName evidence="1">diguanylate cyclase</fullName>
        <ecNumber evidence="1">2.7.7.65</ecNumber>
    </recommendedName>
</protein>
<dbReference type="PANTHER" id="PTHR45138">
    <property type="entry name" value="REGULATORY COMPONENTS OF SENSORY TRANSDUCTION SYSTEM"/>
    <property type="match status" value="1"/>
</dbReference>
<dbReference type="EMBL" id="CP064781">
    <property type="protein sequence ID" value="QRJ62214.1"/>
    <property type="molecule type" value="Genomic_DNA"/>
</dbReference>
<dbReference type="GO" id="GO:0052621">
    <property type="term" value="F:diguanylate cyclase activity"/>
    <property type="evidence" value="ECO:0007669"/>
    <property type="project" value="UniProtKB-EC"/>
</dbReference>
<dbReference type="Gene3D" id="3.30.450.20">
    <property type="entry name" value="PAS domain"/>
    <property type="match status" value="2"/>
</dbReference>
<dbReference type="InterPro" id="IPR043128">
    <property type="entry name" value="Rev_trsase/Diguanyl_cyclase"/>
</dbReference>
<organism evidence="4 5">
    <name type="scientific">Azospira restricta</name>
    <dbReference type="NCBI Taxonomy" id="404405"/>
    <lineage>
        <taxon>Bacteria</taxon>
        <taxon>Pseudomonadati</taxon>
        <taxon>Pseudomonadota</taxon>
        <taxon>Betaproteobacteria</taxon>
        <taxon>Rhodocyclales</taxon>
        <taxon>Rhodocyclaceae</taxon>
        <taxon>Azospira</taxon>
    </lineage>
</organism>
<gene>
    <name evidence="4" type="ORF">IWH25_10425</name>
</gene>
<feature type="transmembrane region" description="Helical" evidence="2">
    <location>
        <begin position="297"/>
        <end position="315"/>
    </location>
</feature>
<accession>A0A974SMH2</accession>
<dbReference type="PROSITE" id="PS50887">
    <property type="entry name" value="GGDEF"/>
    <property type="match status" value="1"/>
</dbReference>
<dbReference type="NCBIfam" id="TIGR00254">
    <property type="entry name" value="GGDEF"/>
    <property type="match status" value="1"/>
</dbReference>
<keyword evidence="2" id="KW-1133">Transmembrane helix</keyword>
<dbReference type="RefSeq" id="WP_203385743.1">
    <property type="nucleotide sequence ID" value="NZ_CP064781.1"/>
</dbReference>
<dbReference type="Proteomes" id="UP000663444">
    <property type="component" value="Chromosome"/>
</dbReference>
<evidence type="ECO:0000256" key="2">
    <source>
        <dbReference type="SAM" id="Phobius"/>
    </source>
</evidence>
<keyword evidence="2" id="KW-0472">Membrane</keyword>
<dbReference type="EC" id="2.7.7.65" evidence="1"/>
<dbReference type="AlphaFoldDB" id="A0A974SMH2"/>
<evidence type="ECO:0000256" key="1">
    <source>
        <dbReference type="ARBA" id="ARBA00012528"/>
    </source>
</evidence>
<dbReference type="Pfam" id="PF22588">
    <property type="entry name" value="dCache_1_like"/>
    <property type="match status" value="1"/>
</dbReference>
<dbReference type="InterPro" id="IPR000160">
    <property type="entry name" value="GGDEF_dom"/>
</dbReference>
<keyword evidence="5" id="KW-1185">Reference proteome</keyword>
<dbReference type="SMART" id="SM00267">
    <property type="entry name" value="GGDEF"/>
    <property type="match status" value="1"/>
</dbReference>